<dbReference type="EMBL" id="CM046399">
    <property type="protein sequence ID" value="KAI8527278.1"/>
    <property type="molecule type" value="Genomic_DNA"/>
</dbReference>
<evidence type="ECO:0000313" key="2">
    <source>
        <dbReference type="Proteomes" id="UP001062846"/>
    </source>
</evidence>
<sequence>MDSVKAKADYAAFEERVRRTVYVDNLSPQVNESILKSAFNQFGNVQKVEFIPNYAEESNMPCCVLVEMDSPELAKELVQAMSNQPFMVFGMPRPVRVCAAEMEMFEHRPQKPGTKSTCQWLEPQNPDFTIADKLKELTRRHAAEASFLLQYQLEEEEKLAKQQVEALEANYKKYELIEKILKDGTAKSAMDPTLLEKDHFGFCYWDHLRFLRLNLIGYYFIEVRFQDKESHQIFLEPEGRTVLELYVQGFSTGLPERLQLPLLRTLPGLENCSMLRPAYAVEYDFLPAHQCTRTLMRKKIERTFLLWANKWDNRLRRSFSAVLILC</sequence>
<comment type="caution">
    <text evidence="1">The sequence shown here is derived from an EMBL/GenBank/DDBJ whole genome shotgun (WGS) entry which is preliminary data.</text>
</comment>
<evidence type="ECO:0000313" key="1">
    <source>
        <dbReference type="EMBL" id="KAI8527278.1"/>
    </source>
</evidence>
<dbReference type="Proteomes" id="UP001062846">
    <property type="component" value="Chromosome 12"/>
</dbReference>
<keyword evidence="2" id="KW-1185">Reference proteome</keyword>
<accession>A0ACC0LGK1</accession>
<proteinExistence type="predicted"/>
<protein>
    <submittedName>
        <fullName evidence="1">Uncharacterized protein</fullName>
    </submittedName>
</protein>
<name>A0ACC0LGK1_RHOML</name>
<gene>
    <name evidence="1" type="ORF">RHMOL_Rhmol12G0063400</name>
</gene>
<reference evidence="1" key="1">
    <citation type="submission" date="2022-02" db="EMBL/GenBank/DDBJ databases">
        <title>Plant Genome Project.</title>
        <authorList>
            <person name="Zhang R.-G."/>
        </authorList>
    </citation>
    <scope>NUCLEOTIDE SEQUENCE</scope>
    <source>
        <strain evidence="1">AT1</strain>
    </source>
</reference>
<organism evidence="1 2">
    <name type="scientific">Rhododendron molle</name>
    <name type="common">Chinese azalea</name>
    <name type="synonym">Azalea mollis</name>
    <dbReference type="NCBI Taxonomy" id="49168"/>
    <lineage>
        <taxon>Eukaryota</taxon>
        <taxon>Viridiplantae</taxon>
        <taxon>Streptophyta</taxon>
        <taxon>Embryophyta</taxon>
        <taxon>Tracheophyta</taxon>
        <taxon>Spermatophyta</taxon>
        <taxon>Magnoliopsida</taxon>
        <taxon>eudicotyledons</taxon>
        <taxon>Gunneridae</taxon>
        <taxon>Pentapetalae</taxon>
        <taxon>asterids</taxon>
        <taxon>Ericales</taxon>
        <taxon>Ericaceae</taxon>
        <taxon>Ericoideae</taxon>
        <taxon>Rhodoreae</taxon>
        <taxon>Rhododendron</taxon>
    </lineage>
</organism>